<dbReference type="EMBL" id="KI925073">
    <property type="protein sequence ID" value="ETW19138.1"/>
    <property type="molecule type" value="Genomic_DNA"/>
</dbReference>
<protein>
    <submittedName>
        <fullName evidence="2">Uncharacterized protein</fullName>
    </submittedName>
</protein>
<dbReference type="SMR" id="A0A024V7Z6"/>
<reference evidence="2 3" key="1">
    <citation type="submission" date="2013-02" db="EMBL/GenBank/DDBJ databases">
        <title>The Genome Annotation of Plasmodium falciparum Vietnam Oak-Knoll (FVO).</title>
        <authorList>
            <consortium name="The Broad Institute Genome Sequencing Platform"/>
            <consortium name="The Broad Institute Genome Sequencing Center for Infectious Disease"/>
            <person name="Neafsey D."/>
            <person name="Hoffman S."/>
            <person name="Volkman S."/>
            <person name="Rosenthal P."/>
            <person name="Walker B."/>
            <person name="Young S.K."/>
            <person name="Zeng Q."/>
            <person name="Gargeya S."/>
            <person name="Fitzgerald M."/>
            <person name="Haas B."/>
            <person name="Abouelleil A."/>
            <person name="Allen A.W."/>
            <person name="Alvarado L."/>
            <person name="Arachchi H.M."/>
            <person name="Berlin A.M."/>
            <person name="Chapman S.B."/>
            <person name="Gainer-Dewar J."/>
            <person name="Goldberg J."/>
            <person name="Griggs A."/>
            <person name="Gujja S."/>
            <person name="Hansen M."/>
            <person name="Howarth C."/>
            <person name="Imamovic A."/>
            <person name="Ireland A."/>
            <person name="Larimer J."/>
            <person name="McCowan C."/>
            <person name="Murphy C."/>
            <person name="Pearson M."/>
            <person name="Poon T.W."/>
            <person name="Priest M."/>
            <person name="Roberts A."/>
            <person name="Saif S."/>
            <person name="Shea T."/>
            <person name="Sisk P."/>
            <person name="Sykes S."/>
            <person name="Wortman J."/>
            <person name="Nusbaum C."/>
            <person name="Birren B."/>
        </authorList>
    </citation>
    <scope>NUCLEOTIDE SEQUENCE [LARGE SCALE GENOMIC DNA]</scope>
    <source>
        <strain evidence="3">Vietnam Oak-Knoll (FVO)</strain>
    </source>
</reference>
<keyword evidence="1" id="KW-0812">Transmembrane</keyword>
<keyword evidence="1" id="KW-0472">Membrane</keyword>
<accession>A0A024V7Z6</accession>
<gene>
    <name evidence="2" type="ORF">PFFVO_01994</name>
</gene>
<name>A0A024V7Z6_PLAFA</name>
<organism evidence="2 3">
    <name type="scientific">Plasmodium falciparum Vietnam Oak-Knoll</name>
    <name type="common">FVO</name>
    <dbReference type="NCBI Taxonomy" id="1036723"/>
    <lineage>
        <taxon>Eukaryota</taxon>
        <taxon>Sar</taxon>
        <taxon>Alveolata</taxon>
        <taxon>Apicomplexa</taxon>
        <taxon>Aconoidasida</taxon>
        <taxon>Haemosporida</taxon>
        <taxon>Plasmodiidae</taxon>
        <taxon>Plasmodium</taxon>
        <taxon>Plasmodium (Laverania)</taxon>
    </lineage>
</organism>
<evidence type="ECO:0000256" key="1">
    <source>
        <dbReference type="SAM" id="Phobius"/>
    </source>
</evidence>
<evidence type="ECO:0000313" key="3">
    <source>
        <dbReference type="Proteomes" id="UP000030690"/>
    </source>
</evidence>
<evidence type="ECO:0000313" key="2">
    <source>
        <dbReference type="EMBL" id="ETW19138.1"/>
    </source>
</evidence>
<proteinExistence type="predicted"/>
<keyword evidence="1" id="KW-1133">Transmembrane helix</keyword>
<dbReference type="OrthoDB" id="361216at2759"/>
<dbReference type="Proteomes" id="UP000030690">
    <property type="component" value="Unassembled WGS sequence"/>
</dbReference>
<sequence length="379" mass="45155">MRQGLCKRLVLLVSLNILIFIMVNYNFCSFGFIINRNEVMKGSSIIIDNMKKKQSREKRKNIGFVNCFILRNNKIRWGKKEENNKKINIKRIFLFDRSVDKVSGHFLQDRGLFIEADKKMKIIEEIEKMTKLEYKNVEKYLNVLSENDVYEEVINHKFYMYKKNNEKEKHDRLIKIQEFLNPFIINLRKKKAKEKVEYLIACIIKGVNIDEVITEMFKRKMIDIYVLTFIDDKIMEAHTKLLKDDKLNNKDEQMSISEKILRTLKDRIIAQQKLNKKGTFVFTRLLFLSSTLDINEDRKSMIKSMINTIEQLEEFELYLLDALEYAHENDKLQKYIPHMELLLNACKQVNPVYNQTLNKQSENIGFFPESVDPSNLKNF</sequence>
<dbReference type="AlphaFoldDB" id="A0A024V7Z6"/>
<reference evidence="2 3" key="2">
    <citation type="submission" date="2013-02" db="EMBL/GenBank/DDBJ databases">
        <title>The Genome Sequence of Plasmodium falciparum Vietnam Oak-Knoll (FVO).</title>
        <authorList>
            <consortium name="The Broad Institute Genome Sequencing Platform"/>
            <consortium name="The Broad Institute Genome Sequencing Center for Infectious Disease"/>
            <person name="Neafsey D."/>
            <person name="Cheeseman I."/>
            <person name="Volkman S."/>
            <person name="Adams J."/>
            <person name="Walker B."/>
            <person name="Young S.K."/>
            <person name="Zeng Q."/>
            <person name="Gargeya S."/>
            <person name="Fitzgerald M."/>
            <person name="Haas B."/>
            <person name="Abouelleil A."/>
            <person name="Alvarado L."/>
            <person name="Arachchi H.M."/>
            <person name="Berlin A.M."/>
            <person name="Chapman S.B."/>
            <person name="Dewar J."/>
            <person name="Goldberg J."/>
            <person name="Griggs A."/>
            <person name="Gujja S."/>
            <person name="Hansen M."/>
            <person name="Howarth C."/>
            <person name="Imamovic A."/>
            <person name="Larimer J."/>
            <person name="McCowan C."/>
            <person name="Murphy C."/>
            <person name="Neiman D."/>
            <person name="Pearson M."/>
            <person name="Priest M."/>
            <person name="Roberts A."/>
            <person name="Saif S."/>
            <person name="Shea T."/>
            <person name="Sisk P."/>
            <person name="Sykes S."/>
            <person name="Wortman J."/>
            <person name="Nusbaum C."/>
            <person name="Birren B."/>
        </authorList>
    </citation>
    <scope>NUCLEOTIDE SEQUENCE [LARGE SCALE GENOMIC DNA]</scope>
    <source>
        <strain evidence="3">Vietnam Oak-Knoll (FVO)</strain>
    </source>
</reference>
<feature type="transmembrane region" description="Helical" evidence="1">
    <location>
        <begin position="9"/>
        <end position="34"/>
    </location>
</feature>